<protein>
    <recommendedName>
        <fullName evidence="1">MoaB/Mog domain-containing protein</fullName>
    </recommendedName>
</protein>
<dbReference type="NCBIfam" id="NF002291">
    <property type="entry name" value="PRK01215.1"/>
    <property type="match status" value="1"/>
</dbReference>
<evidence type="ECO:0000313" key="3">
    <source>
        <dbReference type="Proteomes" id="UP000054016"/>
    </source>
</evidence>
<dbReference type="Pfam" id="PF00994">
    <property type="entry name" value="MoCF_biosynth"/>
    <property type="match status" value="1"/>
</dbReference>
<comment type="caution">
    <text evidence="2">The sequence shown here is derived from an EMBL/GenBank/DDBJ whole genome shotgun (WGS) entry which is preliminary data.</text>
</comment>
<organism evidence="2 3">
    <name type="scientific">miscellaneous Crenarchaeota group-1 archaeon SG8-32-3</name>
    <dbReference type="NCBI Taxonomy" id="1685125"/>
    <lineage>
        <taxon>Archaea</taxon>
        <taxon>Candidatus Bathyarchaeota</taxon>
        <taxon>MCG-1</taxon>
    </lineage>
</organism>
<dbReference type="Gene3D" id="3.40.980.10">
    <property type="entry name" value="MoaB/Mog-like domain"/>
    <property type="match status" value="1"/>
</dbReference>
<evidence type="ECO:0000313" key="2">
    <source>
        <dbReference type="EMBL" id="KON31650.1"/>
    </source>
</evidence>
<evidence type="ECO:0000259" key="1">
    <source>
        <dbReference type="SMART" id="SM00852"/>
    </source>
</evidence>
<dbReference type="Proteomes" id="UP000054016">
    <property type="component" value="Unassembled WGS sequence"/>
</dbReference>
<dbReference type="CDD" id="cd00885">
    <property type="entry name" value="cinA"/>
    <property type="match status" value="1"/>
</dbReference>
<dbReference type="PANTHER" id="PTHR13939">
    <property type="entry name" value="NICOTINAMIDE-NUCLEOTIDE AMIDOHYDROLASE PNCC"/>
    <property type="match status" value="1"/>
</dbReference>
<sequence>MTRNMEVICVGNELLIGKTLNTNAQWIAKQATYLGIPVKRVTVVADDANEIADTIREALGRKPHFTITTGGLGPTFDDKTLEGIAKALNRKLAVNTEALNMIRKKYEAYAREEGIKEVKLTRARVKMATLPEKAKPIPNSVGTAPGVQVTSEQTILIALPGVPSEMKAIFNDAIAPLLKQASGKSVFYEKNVYVDGVMESTLAPLIDEVMRANPSIYVKSHPKGREDKSHLEINFSTTEDDDERAEEKLRKAVMCLSRLVGDIDGKFIVYG</sequence>
<dbReference type="InterPro" id="IPR050101">
    <property type="entry name" value="CinA"/>
</dbReference>
<feature type="domain" description="MoaB/Mog" evidence="1">
    <location>
        <begin position="6"/>
        <end position="181"/>
    </location>
</feature>
<name>A0A0M0BTF6_9ARCH</name>
<dbReference type="InterPro" id="IPR036425">
    <property type="entry name" value="MoaB/Mog-like_dom_sf"/>
</dbReference>
<dbReference type="AlphaFoldDB" id="A0A0M0BTF6"/>
<accession>A0A0M0BTF6</accession>
<proteinExistence type="predicted"/>
<dbReference type="SUPFAM" id="SSF53218">
    <property type="entry name" value="Molybdenum cofactor biosynthesis proteins"/>
    <property type="match status" value="1"/>
</dbReference>
<reference evidence="3" key="1">
    <citation type="submission" date="2015-06" db="EMBL/GenBank/DDBJ databases">
        <title>New insights into the roles of widespread benthic archaea in carbon and nitrogen cycling.</title>
        <authorList>
            <person name="Lazar C.S."/>
            <person name="Baker B.J."/>
            <person name="Seitz K.W."/>
            <person name="Hyde A.S."/>
            <person name="Dick G.J."/>
            <person name="Hinrichs K.-U."/>
            <person name="Teske A.P."/>
        </authorList>
    </citation>
    <scope>NUCLEOTIDE SEQUENCE [LARGE SCALE GENOMIC DNA]</scope>
</reference>
<dbReference type="InterPro" id="IPR001453">
    <property type="entry name" value="MoaB/Mog_dom"/>
</dbReference>
<dbReference type="EMBL" id="LFWV01000030">
    <property type="protein sequence ID" value="KON31650.1"/>
    <property type="molecule type" value="Genomic_DNA"/>
</dbReference>
<dbReference type="PANTHER" id="PTHR13939:SF0">
    <property type="entry name" value="NMN AMIDOHYDROLASE-LIKE PROTEIN YFAY"/>
    <property type="match status" value="1"/>
</dbReference>
<gene>
    <name evidence="2" type="ORF">AC478_02570</name>
</gene>
<dbReference type="SMART" id="SM00852">
    <property type="entry name" value="MoCF_biosynth"/>
    <property type="match status" value="1"/>
</dbReference>